<dbReference type="CDD" id="cd02976">
    <property type="entry name" value="NrdH"/>
    <property type="match status" value="1"/>
</dbReference>
<evidence type="ECO:0000259" key="1">
    <source>
        <dbReference type="Pfam" id="PF00462"/>
    </source>
</evidence>
<dbReference type="InterPro" id="IPR002109">
    <property type="entry name" value="Glutaredoxin"/>
</dbReference>
<sequence length="92" mass="10720">MELQHIDGEDKGNVLLFALSTCQWCRKTRALLEELNVKYDYVYVDLTSGEEREEVVKELEKWNKDISFPTIVINNDNVIIGFEEENIKKVLG</sequence>
<gene>
    <name evidence="2" type="ORF">MBCUT_12780</name>
</gene>
<dbReference type="Pfam" id="PF00462">
    <property type="entry name" value="Glutaredoxin"/>
    <property type="match status" value="1"/>
</dbReference>
<dbReference type="SUPFAM" id="SSF52833">
    <property type="entry name" value="Thioredoxin-like"/>
    <property type="match status" value="1"/>
</dbReference>
<name>A0A166DN26_9EURY</name>
<keyword evidence="3" id="KW-1185">Reference proteome</keyword>
<dbReference type="PROSITE" id="PS51354">
    <property type="entry name" value="GLUTAREDOXIN_2"/>
    <property type="match status" value="1"/>
</dbReference>
<dbReference type="Gene3D" id="3.40.30.10">
    <property type="entry name" value="Glutaredoxin"/>
    <property type="match status" value="1"/>
</dbReference>
<dbReference type="Proteomes" id="UP000077275">
    <property type="component" value="Unassembled WGS sequence"/>
</dbReference>
<dbReference type="InterPro" id="IPR036249">
    <property type="entry name" value="Thioredoxin-like_sf"/>
</dbReference>
<evidence type="ECO:0000313" key="3">
    <source>
        <dbReference type="Proteomes" id="UP000077275"/>
    </source>
</evidence>
<protein>
    <submittedName>
        <fullName evidence="2">Glutaredoxin</fullName>
    </submittedName>
</protein>
<dbReference type="EMBL" id="LWMW01000108">
    <property type="protein sequence ID" value="KZX15775.1"/>
    <property type="molecule type" value="Genomic_DNA"/>
</dbReference>
<dbReference type="STRING" id="47311.MBCUT_12780"/>
<proteinExistence type="predicted"/>
<dbReference type="RefSeq" id="WP_067259856.1">
    <property type="nucleotide sequence ID" value="NZ_LWMW01000108.1"/>
</dbReference>
<comment type="caution">
    <text evidence="2">The sequence shown here is derived from an EMBL/GenBank/DDBJ whole genome shotgun (WGS) entry which is preliminary data.</text>
</comment>
<feature type="domain" description="Glutaredoxin" evidence="1">
    <location>
        <begin position="14"/>
        <end position="76"/>
    </location>
</feature>
<dbReference type="OrthoDB" id="73564at2157"/>
<accession>A0A166DN26</accession>
<evidence type="ECO:0000313" key="2">
    <source>
        <dbReference type="EMBL" id="KZX15775.1"/>
    </source>
</evidence>
<organism evidence="2 3">
    <name type="scientific">Methanobrevibacter cuticularis</name>
    <dbReference type="NCBI Taxonomy" id="47311"/>
    <lineage>
        <taxon>Archaea</taxon>
        <taxon>Methanobacteriati</taxon>
        <taxon>Methanobacteriota</taxon>
        <taxon>Methanomada group</taxon>
        <taxon>Methanobacteria</taxon>
        <taxon>Methanobacteriales</taxon>
        <taxon>Methanobacteriaceae</taxon>
        <taxon>Methanobrevibacter</taxon>
    </lineage>
</organism>
<dbReference type="PATRIC" id="fig|47311.3.peg.1400"/>
<reference evidence="2 3" key="1">
    <citation type="submission" date="2016-04" db="EMBL/GenBank/DDBJ databases">
        <title>Genome sequence of Methanobrevibacter cuticularis DSM 11139.</title>
        <authorList>
            <person name="Poehlein A."/>
            <person name="Seedorf H."/>
            <person name="Daniel R."/>
        </authorList>
    </citation>
    <scope>NUCLEOTIDE SEQUENCE [LARGE SCALE GENOMIC DNA]</scope>
    <source>
        <strain evidence="2 3">DSM 11139</strain>
    </source>
</reference>
<dbReference type="AlphaFoldDB" id="A0A166DN26"/>